<dbReference type="RefSeq" id="WP_224193661.1">
    <property type="nucleotide sequence ID" value="NZ_JAIRAU010000028.1"/>
</dbReference>
<gene>
    <name evidence="2" type="ORF">K7C98_21860</name>
</gene>
<evidence type="ECO:0000313" key="2">
    <source>
        <dbReference type="EMBL" id="MBZ5711897.1"/>
    </source>
</evidence>
<dbReference type="Proteomes" id="UP001139031">
    <property type="component" value="Unassembled WGS sequence"/>
</dbReference>
<feature type="compositionally biased region" description="Low complexity" evidence="1">
    <location>
        <begin position="24"/>
        <end position="64"/>
    </location>
</feature>
<dbReference type="EMBL" id="JAIRAU010000028">
    <property type="protein sequence ID" value="MBZ5711897.1"/>
    <property type="molecule type" value="Genomic_DNA"/>
</dbReference>
<comment type="caution">
    <text evidence="2">The sequence shown here is derived from an EMBL/GenBank/DDBJ whole genome shotgun (WGS) entry which is preliminary data.</text>
</comment>
<reference evidence="2" key="1">
    <citation type="submission" date="2021-08" db="EMBL/GenBank/DDBJ databases">
        <authorList>
            <person name="Stevens D.C."/>
        </authorList>
    </citation>
    <scope>NUCLEOTIDE SEQUENCE</scope>
    <source>
        <strain evidence="2">DSM 53165</strain>
    </source>
</reference>
<protein>
    <submittedName>
        <fullName evidence="2">Uncharacterized protein</fullName>
    </submittedName>
</protein>
<feature type="region of interest" description="Disordered" evidence="1">
    <location>
        <begin position="20"/>
        <end position="72"/>
    </location>
</feature>
<evidence type="ECO:0000256" key="1">
    <source>
        <dbReference type="SAM" id="MobiDB-lite"/>
    </source>
</evidence>
<proteinExistence type="predicted"/>
<keyword evidence="3" id="KW-1185">Reference proteome</keyword>
<accession>A0ABS7TUH3</accession>
<sequence>MRALGLLVALPVLVHCGPKLPEQDSGGSESDGTITTTTTTTDTDSSSTTTTGSGTATSGPLTTGPDTVSTTHATTASGECGGLEAGHVWTCQCTTVLGPWIPFNEACDKQESGAVEWVEWLCENYADEEQTTTDAGTTADDPRESTSTGDDTGSLGCECTCQVVDECCDDSKP</sequence>
<evidence type="ECO:0000313" key="3">
    <source>
        <dbReference type="Proteomes" id="UP001139031"/>
    </source>
</evidence>
<organism evidence="2 3">
    <name type="scientific">Nannocystis pusilla</name>
    <dbReference type="NCBI Taxonomy" id="889268"/>
    <lineage>
        <taxon>Bacteria</taxon>
        <taxon>Pseudomonadati</taxon>
        <taxon>Myxococcota</taxon>
        <taxon>Polyangia</taxon>
        <taxon>Nannocystales</taxon>
        <taxon>Nannocystaceae</taxon>
        <taxon>Nannocystis</taxon>
    </lineage>
</organism>
<name>A0ABS7TUH3_9BACT</name>
<feature type="region of interest" description="Disordered" evidence="1">
    <location>
        <begin position="128"/>
        <end position="157"/>
    </location>
</feature>